<evidence type="ECO:0000256" key="1">
    <source>
        <dbReference type="ARBA" id="ARBA00004141"/>
    </source>
</evidence>
<keyword evidence="4" id="KW-0813">Transport</keyword>
<evidence type="ECO:0000256" key="7">
    <source>
        <dbReference type="ARBA" id="ARBA00022737"/>
    </source>
</evidence>
<keyword evidence="6 17" id="KW-0479">Metal-binding</keyword>
<dbReference type="GO" id="GO:0005507">
    <property type="term" value="F:copper ion binding"/>
    <property type="evidence" value="ECO:0007669"/>
    <property type="project" value="TreeGrafter"/>
</dbReference>
<dbReference type="InterPro" id="IPR001757">
    <property type="entry name" value="P_typ_ATPase"/>
</dbReference>
<dbReference type="InterPro" id="IPR036412">
    <property type="entry name" value="HAD-like_sf"/>
</dbReference>
<dbReference type="NCBIfam" id="TIGR01525">
    <property type="entry name" value="ATPase-IB_hvy"/>
    <property type="match status" value="1"/>
</dbReference>
<name>W4V3S8_9FIRM</name>
<evidence type="ECO:0000256" key="10">
    <source>
        <dbReference type="ARBA" id="ARBA00022840"/>
    </source>
</evidence>
<comment type="similarity">
    <text evidence="2 17">Belongs to the cation transport ATPase (P-type) (TC 3.A.3) family. Type IB subfamily.</text>
</comment>
<keyword evidence="11" id="KW-1278">Translocase</keyword>
<evidence type="ECO:0000256" key="14">
    <source>
        <dbReference type="ARBA" id="ARBA00023065"/>
    </source>
</evidence>
<dbReference type="SUPFAM" id="SSF56784">
    <property type="entry name" value="HAD-like"/>
    <property type="match status" value="1"/>
</dbReference>
<dbReference type="SFLD" id="SFLDF00027">
    <property type="entry name" value="p-type_atpase"/>
    <property type="match status" value="1"/>
</dbReference>
<evidence type="ECO:0000256" key="13">
    <source>
        <dbReference type="ARBA" id="ARBA00023008"/>
    </source>
</evidence>
<evidence type="ECO:0000256" key="8">
    <source>
        <dbReference type="ARBA" id="ARBA00022741"/>
    </source>
</evidence>
<dbReference type="InterPro" id="IPR027256">
    <property type="entry name" value="P-typ_ATPase_IB"/>
</dbReference>
<dbReference type="SFLD" id="SFLDS00003">
    <property type="entry name" value="Haloacid_Dehalogenase"/>
    <property type="match status" value="1"/>
</dbReference>
<evidence type="ECO:0000256" key="3">
    <source>
        <dbReference type="ARBA" id="ARBA00012517"/>
    </source>
</evidence>
<proteinExistence type="inferred from homology"/>
<evidence type="ECO:0000256" key="12">
    <source>
        <dbReference type="ARBA" id="ARBA00022989"/>
    </source>
</evidence>
<evidence type="ECO:0000256" key="17">
    <source>
        <dbReference type="RuleBase" id="RU362081"/>
    </source>
</evidence>
<comment type="catalytic activity">
    <reaction evidence="16">
        <text>Cu(+)(in) + ATP + H2O = Cu(+)(out) + ADP + phosphate + H(+)</text>
        <dbReference type="Rhea" id="RHEA:25792"/>
        <dbReference type="ChEBI" id="CHEBI:15377"/>
        <dbReference type="ChEBI" id="CHEBI:15378"/>
        <dbReference type="ChEBI" id="CHEBI:30616"/>
        <dbReference type="ChEBI" id="CHEBI:43474"/>
        <dbReference type="ChEBI" id="CHEBI:49552"/>
        <dbReference type="ChEBI" id="CHEBI:456216"/>
        <dbReference type="EC" id="7.2.2.8"/>
    </reaction>
</comment>
<comment type="subcellular location">
    <subcellularLocation>
        <location evidence="17">Cell membrane</location>
    </subcellularLocation>
    <subcellularLocation>
        <location evidence="1">Membrane</location>
        <topology evidence="1">Multi-pass membrane protein</topology>
    </subcellularLocation>
</comment>
<protein>
    <recommendedName>
        <fullName evidence="3">P-type Cu(+) transporter</fullName>
        <ecNumber evidence="3">7.2.2.8</ecNumber>
    </recommendedName>
</protein>
<keyword evidence="15 17" id="KW-0472">Membrane</keyword>
<dbReference type="PROSITE" id="PS00154">
    <property type="entry name" value="ATPASE_E1_E2"/>
    <property type="match status" value="1"/>
</dbReference>
<dbReference type="InterPro" id="IPR023214">
    <property type="entry name" value="HAD_sf"/>
</dbReference>
<keyword evidence="19" id="KW-1185">Reference proteome</keyword>
<evidence type="ECO:0000256" key="4">
    <source>
        <dbReference type="ARBA" id="ARBA00022448"/>
    </source>
</evidence>
<evidence type="ECO:0000256" key="5">
    <source>
        <dbReference type="ARBA" id="ARBA00022692"/>
    </source>
</evidence>
<reference evidence="18" key="1">
    <citation type="journal article" date="2014" name="Genome Announc.">
        <title>Draft Genome Sequence of Clostridium straminisolvens Strain JCM 21531T, Isolated from a Cellulose-Degrading Bacterial Community.</title>
        <authorList>
            <person name="Yuki M."/>
            <person name="Oshima K."/>
            <person name="Suda W."/>
            <person name="Sakamoto M."/>
            <person name="Kitamura K."/>
            <person name="Iida T."/>
            <person name="Hattori M."/>
            <person name="Ohkuma M."/>
        </authorList>
    </citation>
    <scope>NUCLEOTIDE SEQUENCE [LARGE SCALE GENOMIC DNA]</scope>
    <source>
        <strain evidence="18">JCM 21531</strain>
    </source>
</reference>
<keyword evidence="14" id="KW-0406">Ion transport</keyword>
<gene>
    <name evidence="18" type="ORF">JCM21531_1253</name>
</gene>
<keyword evidence="8 17" id="KW-0547">Nucleotide-binding</keyword>
<dbReference type="GO" id="GO:0005886">
    <property type="term" value="C:plasma membrane"/>
    <property type="evidence" value="ECO:0007669"/>
    <property type="project" value="UniProtKB-SubCell"/>
</dbReference>
<dbReference type="SFLD" id="SFLDG00002">
    <property type="entry name" value="C1.7:_P-type_atpase_like"/>
    <property type="match status" value="1"/>
</dbReference>
<keyword evidence="5 17" id="KW-0812">Transmembrane</keyword>
<evidence type="ECO:0000313" key="18">
    <source>
        <dbReference type="EMBL" id="GAE87851.1"/>
    </source>
</evidence>
<evidence type="ECO:0000256" key="15">
    <source>
        <dbReference type="ARBA" id="ARBA00023136"/>
    </source>
</evidence>
<evidence type="ECO:0000256" key="11">
    <source>
        <dbReference type="ARBA" id="ARBA00022967"/>
    </source>
</evidence>
<keyword evidence="17" id="KW-1003">Cell membrane</keyword>
<dbReference type="InterPro" id="IPR023299">
    <property type="entry name" value="ATPase_P-typ_cyto_dom_N"/>
</dbReference>
<dbReference type="Pfam" id="PF00702">
    <property type="entry name" value="Hydrolase"/>
    <property type="match status" value="1"/>
</dbReference>
<comment type="caution">
    <text evidence="17">Lacks conserved residue(s) required for the propagation of feature annotation.</text>
</comment>
<dbReference type="GO" id="GO:0055070">
    <property type="term" value="P:copper ion homeostasis"/>
    <property type="evidence" value="ECO:0007669"/>
    <property type="project" value="TreeGrafter"/>
</dbReference>
<feature type="transmembrane region" description="Helical" evidence="17">
    <location>
        <begin position="289"/>
        <end position="311"/>
    </location>
</feature>
<organism evidence="18 19">
    <name type="scientific">Acetivibrio straminisolvens JCM 21531</name>
    <dbReference type="NCBI Taxonomy" id="1294263"/>
    <lineage>
        <taxon>Bacteria</taxon>
        <taxon>Bacillati</taxon>
        <taxon>Bacillota</taxon>
        <taxon>Clostridia</taxon>
        <taxon>Eubacteriales</taxon>
        <taxon>Oscillospiraceae</taxon>
        <taxon>Acetivibrio</taxon>
    </lineage>
</organism>
<dbReference type="STRING" id="1294263.JCM21531_1253"/>
<dbReference type="FunFam" id="3.40.50.1000:FF:000031">
    <property type="entry name" value="Probable copper-transporting ATPase HMA5"/>
    <property type="match status" value="1"/>
</dbReference>
<evidence type="ECO:0000256" key="9">
    <source>
        <dbReference type="ARBA" id="ARBA00022796"/>
    </source>
</evidence>
<dbReference type="EMBL" id="BAVR01000011">
    <property type="protein sequence ID" value="GAE87851.1"/>
    <property type="molecule type" value="Genomic_DNA"/>
</dbReference>
<dbReference type="InterPro" id="IPR044492">
    <property type="entry name" value="P_typ_ATPase_HD_dom"/>
</dbReference>
<dbReference type="PRINTS" id="PR00119">
    <property type="entry name" value="CATATPASE"/>
</dbReference>
<comment type="caution">
    <text evidence="18">The sequence shown here is derived from an EMBL/GenBank/DDBJ whole genome shotgun (WGS) entry which is preliminary data.</text>
</comment>
<keyword evidence="7" id="KW-0677">Repeat</keyword>
<dbReference type="PANTHER" id="PTHR43520:SF8">
    <property type="entry name" value="P-TYPE CU(+) TRANSPORTER"/>
    <property type="match status" value="1"/>
</dbReference>
<dbReference type="PANTHER" id="PTHR43520">
    <property type="entry name" value="ATP7, ISOFORM B"/>
    <property type="match status" value="1"/>
</dbReference>
<evidence type="ECO:0000256" key="16">
    <source>
        <dbReference type="ARBA" id="ARBA00049289"/>
    </source>
</evidence>
<dbReference type="EC" id="7.2.2.8" evidence="3"/>
<evidence type="ECO:0000256" key="2">
    <source>
        <dbReference type="ARBA" id="ARBA00006024"/>
    </source>
</evidence>
<dbReference type="Gene3D" id="3.40.1110.10">
    <property type="entry name" value="Calcium-transporting ATPase, cytoplasmic domain N"/>
    <property type="match status" value="1"/>
</dbReference>
<dbReference type="InterPro" id="IPR018303">
    <property type="entry name" value="ATPase_P-typ_P_site"/>
</dbReference>
<evidence type="ECO:0000256" key="6">
    <source>
        <dbReference type="ARBA" id="ARBA00022723"/>
    </source>
</evidence>
<sequence>MVGTGKGAEYGILIKGGEALETTHKINTIVFDKTGTITEGKPEVTDIVPVAGMTRERLLQIAASGEKGSEHPLGQAIVRGAEKENLEFLRVEKFEAIPGHGIENNIEGMNVLIGNKKLMDERDISLGELTIESDRLAGEGKTPMYIAVNNKISGIIAVADVVKENSAKAIKKLQSMGIEVAMITGDNRKTAEAIAKQVGIDRVLAEVLPQDKSNEVKKLQAEGKKVAMVGDGINDAPALAQADIGIAIGSGTDVAMESADIVLMKSDLMDVPTAIQLSKSTIRNIKENLFWAFGYNVAGIPIAAGVLYLFGGPLLNPIFAAAAMSLSSVSVLSNALRLKRFKPYK</sequence>
<evidence type="ECO:0000313" key="19">
    <source>
        <dbReference type="Proteomes" id="UP000019109"/>
    </source>
</evidence>
<keyword evidence="12 17" id="KW-1133">Transmembrane helix</keyword>
<dbReference type="AlphaFoldDB" id="W4V3S8"/>
<dbReference type="Proteomes" id="UP000019109">
    <property type="component" value="Unassembled WGS sequence"/>
</dbReference>
<dbReference type="Gene3D" id="3.40.50.1000">
    <property type="entry name" value="HAD superfamily/HAD-like"/>
    <property type="match status" value="1"/>
</dbReference>
<keyword evidence="9" id="KW-0187">Copper transport</keyword>
<accession>W4V3S8</accession>
<dbReference type="GO" id="GO:0043682">
    <property type="term" value="F:P-type divalent copper transporter activity"/>
    <property type="evidence" value="ECO:0007669"/>
    <property type="project" value="TreeGrafter"/>
</dbReference>
<dbReference type="GO" id="GO:0140581">
    <property type="term" value="F:P-type monovalent copper transporter activity"/>
    <property type="evidence" value="ECO:0007669"/>
    <property type="project" value="UniProtKB-EC"/>
</dbReference>
<dbReference type="NCBIfam" id="TIGR01494">
    <property type="entry name" value="ATPase_P-type"/>
    <property type="match status" value="1"/>
</dbReference>
<dbReference type="PRINTS" id="PR00120">
    <property type="entry name" value="HATPASE"/>
</dbReference>
<keyword evidence="13" id="KW-0186">Copper</keyword>
<dbReference type="GO" id="GO:0016887">
    <property type="term" value="F:ATP hydrolysis activity"/>
    <property type="evidence" value="ECO:0007669"/>
    <property type="project" value="InterPro"/>
</dbReference>
<keyword evidence="10 17" id="KW-0067">ATP-binding</keyword>
<dbReference type="GO" id="GO:0005524">
    <property type="term" value="F:ATP binding"/>
    <property type="evidence" value="ECO:0007669"/>
    <property type="project" value="UniProtKB-UniRule"/>
</dbReference>
<feature type="transmembrane region" description="Helical" evidence="17">
    <location>
        <begin position="317"/>
        <end position="336"/>
    </location>
</feature>